<feature type="chain" id="PRO_5045552511" evidence="2">
    <location>
        <begin position="24"/>
        <end position="110"/>
    </location>
</feature>
<protein>
    <submittedName>
        <fullName evidence="4">Uncharacterized protein LOC108562533</fullName>
    </submittedName>
</protein>
<proteinExistence type="predicted"/>
<evidence type="ECO:0000313" key="4">
    <source>
        <dbReference type="RefSeq" id="XP_017776395.1"/>
    </source>
</evidence>
<name>A0ABM1MP95_NICVS</name>
<feature type="region of interest" description="Disordered" evidence="1">
    <location>
        <begin position="79"/>
        <end position="110"/>
    </location>
</feature>
<dbReference type="Proteomes" id="UP000695000">
    <property type="component" value="Unplaced"/>
</dbReference>
<organism evidence="3 4">
    <name type="scientific">Nicrophorus vespilloides</name>
    <name type="common">Boreal carrion beetle</name>
    <dbReference type="NCBI Taxonomy" id="110193"/>
    <lineage>
        <taxon>Eukaryota</taxon>
        <taxon>Metazoa</taxon>
        <taxon>Ecdysozoa</taxon>
        <taxon>Arthropoda</taxon>
        <taxon>Hexapoda</taxon>
        <taxon>Insecta</taxon>
        <taxon>Pterygota</taxon>
        <taxon>Neoptera</taxon>
        <taxon>Endopterygota</taxon>
        <taxon>Coleoptera</taxon>
        <taxon>Polyphaga</taxon>
        <taxon>Staphyliniformia</taxon>
        <taxon>Silphidae</taxon>
        <taxon>Nicrophorinae</taxon>
        <taxon>Nicrophorus</taxon>
    </lineage>
</organism>
<evidence type="ECO:0000256" key="1">
    <source>
        <dbReference type="SAM" id="MobiDB-lite"/>
    </source>
</evidence>
<dbReference type="RefSeq" id="XP_017776395.1">
    <property type="nucleotide sequence ID" value="XM_017920906.1"/>
</dbReference>
<keyword evidence="2" id="KW-0732">Signal</keyword>
<accession>A0ABM1MP95</accession>
<feature type="signal peptide" evidence="2">
    <location>
        <begin position="1"/>
        <end position="23"/>
    </location>
</feature>
<evidence type="ECO:0000313" key="3">
    <source>
        <dbReference type="Proteomes" id="UP000695000"/>
    </source>
</evidence>
<keyword evidence="3" id="KW-1185">Reference proteome</keyword>
<dbReference type="GeneID" id="108562533"/>
<evidence type="ECO:0000256" key="2">
    <source>
        <dbReference type="SAM" id="SignalP"/>
    </source>
</evidence>
<sequence length="110" mass="11795">MNKLVLVCFVVVAVAAMLQESEAYAVESKLQKEPNVETTVDGKIVKRSAQDTAKIAADIAKETARAVAQKAKETATQAATEAENVAKQAANSARDTARRTKKCIPDTFND</sequence>
<gene>
    <name evidence="4" type="primary">LOC108562533</name>
</gene>
<reference evidence="4" key="1">
    <citation type="submission" date="2025-08" db="UniProtKB">
        <authorList>
            <consortium name="RefSeq"/>
        </authorList>
    </citation>
    <scope>IDENTIFICATION</scope>
    <source>
        <tissue evidence="4">Whole Larva</tissue>
    </source>
</reference>